<dbReference type="Gene3D" id="1.10.167.10">
    <property type="entry name" value="Regulator of G-protein Signalling 4, domain 2"/>
    <property type="match status" value="1"/>
</dbReference>
<accession>A0AA88KE04</accession>
<reference evidence="3 4" key="1">
    <citation type="journal article" date="2018" name="BMC Genomics">
        <title>The genome of Naegleria lovaniensis, the basis for a comparative approach to unravel pathogenicity factors of the human pathogenic amoeba N. fowleri.</title>
        <authorList>
            <person name="Liechti N."/>
            <person name="Schurch N."/>
            <person name="Bruggmann R."/>
            <person name="Wittwer M."/>
        </authorList>
    </citation>
    <scope>NUCLEOTIDE SEQUENCE [LARGE SCALE GENOMIC DNA]</scope>
    <source>
        <strain evidence="3 4">ATCC 30569</strain>
    </source>
</reference>
<dbReference type="SMART" id="SM00315">
    <property type="entry name" value="RGS"/>
    <property type="match status" value="1"/>
</dbReference>
<gene>
    <name evidence="3" type="ORF">C9374_010174</name>
</gene>
<dbReference type="Pfam" id="PF00615">
    <property type="entry name" value="RGS"/>
    <property type="match status" value="1"/>
</dbReference>
<dbReference type="InterPro" id="IPR016137">
    <property type="entry name" value="RGS"/>
</dbReference>
<sequence length="476" mass="54819">MLRVSDPYYDLSQQLFQTDPKCKPLTFKDPRSIGGFNVLKEYLRATKDGFKFETLAQHEVLGIGNKTNTLIPKMALIRNGRVEHVFDQELQERAPDVVGTVVLSLPWLTANTEENEKLEEWSQISSCSNSVGTSTAVNLREMEQMNDQLNALVHPNTQVSHHFEEGSMESKTCGHKEDFEQLQDKQEEVHQSRVYQEEETLVMNDSTPETTQPIPNTSAHPEPNLRDLPLHLVTTPEKNEESRADNLPVMVFDPSILSKNIQPVKKVKKKFEFEVITKERRISDENEQTAIAKKTLQKKKKKHNCWSSATLSHAELEAKKEDFTLHTVLDSDAKRKYFKLFAFREHNAENIMFYEHVQRYKRIYQKTVECTNSRQLSLLRTTLEHKARTIAHDYLFDTDSLNLLNTTSKLTAVVAQKISMDGFFATKEAGVLFDPIVFEIMGTIMPDMFIRFSISQEFKEMIESLNPKRKASSRSL</sequence>
<comment type="caution">
    <text evidence="3">The sequence shown here is derived from an EMBL/GenBank/DDBJ whole genome shotgun (WGS) entry which is preliminary data.</text>
</comment>
<feature type="region of interest" description="Disordered" evidence="1">
    <location>
        <begin position="205"/>
        <end position="225"/>
    </location>
</feature>
<evidence type="ECO:0000313" key="4">
    <source>
        <dbReference type="Proteomes" id="UP000816034"/>
    </source>
</evidence>
<dbReference type="Proteomes" id="UP000816034">
    <property type="component" value="Unassembled WGS sequence"/>
</dbReference>
<dbReference type="EMBL" id="PYSW02000040">
    <property type="protein sequence ID" value="KAG2375170.1"/>
    <property type="molecule type" value="Genomic_DNA"/>
</dbReference>
<proteinExistence type="predicted"/>
<organism evidence="3 4">
    <name type="scientific">Naegleria lovaniensis</name>
    <name type="common">Amoeba</name>
    <dbReference type="NCBI Taxonomy" id="51637"/>
    <lineage>
        <taxon>Eukaryota</taxon>
        <taxon>Discoba</taxon>
        <taxon>Heterolobosea</taxon>
        <taxon>Tetramitia</taxon>
        <taxon>Eutetramitia</taxon>
        <taxon>Vahlkampfiidae</taxon>
        <taxon>Naegleria</taxon>
    </lineage>
</organism>
<dbReference type="SUPFAM" id="SSF48097">
    <property type="entry name" value="Regulator of G-protein signaling, RGS"/>
    <property type="match status" value="1"/>
</dbReference>
<dbReference type="GeneID" id="68102628"/>
<protein>
    <recommendedName>
        <fullName evidence="2">RGS domain-containing protein</fullName>
    </recommendedName>
</protein>
<feature type="domain" description="RGS" evidence="2">
    <location>
        <begin position="324"/>
        <end position="462"/>
    </location>
</feature>
<feature type="compositionally biased region" description="Polar residues" evidence="1">
    <location>
        <begin position="205"/>
        <end position="219"/>
    </location>
</feature>
<evidence type="ECO:0000259" key="2">
    <source>
        <dbReference type="PROSITE" id="PS50132"/>
    </source>
</evidence>
<dbReference type="AlphaFoldDB" id="A0AA88KE04"/>
<dbReference type="InterPro" id="IPR044926">
    <property type="entry name" value="RGS_subdomain_2"/>
</dbReference>
<evidence type="ECO:0000313" key="3">
    <source>
        <dbReference type="EMBL" id="KAG2375170.1"/>
    </source>
</evidence>
<keyword evidence="4" id="KW-1185">Reference proteome</keyword>
<dbReference type="PROSITE" id="PS50132">
    <property type="entry name" value="RGS"/>
    <property type="match status" value="1"/>
</dbReference>
<dbReference type="RefSeq" id="XP_044544344.1">
    <property type="nucleotide sequence ID" value="XM_044685689.1"/>
</dbReference>
<evidence type="ECO:0000256" key="1">
    <source>
        <dbReference type="SAM" id="MobiDB-lite"/>
    </source>
</evidence>
<dbReference type="InterPro" id="IPR036305">
    <property type="entry name" value="RGS_sf"/>
</dbReference>
<name>A0AA88KE04_NAELO</name>